<dbReference type="EMBL" id="KI632223">
    <property type="protein sequence ID" value="EYU21868.1"/>
    <property type="molecule type" value="Genomic_DNA"/>
</dbReference>
<gene>
    <name evidence="2" type="ORF">MIMGU_mgv11b0235912mg</name>
</gene>
<sequence length="41" mass="4559">RARLMNERSEASRGEGEGETPTESVEPCLHFLIQIISQISS</sequence>
<feature type="region of interest" description="Disordered" evidence="1">
    <location>
        <begin position="1"/>
        <end position="26"/>
    </location>
</feature>
<reference evidence="2 3" key="1">
    <citation type="journal article" date="2013" name="Proc. Natl. Acad. Sci. U.S.A.">
        <title>Fine-scale variation in meiotic recombination in Mimulus inferred from population shotgun sequencing.</title>
        <authorList>
            <person name="Hellsten U."/>
            <person name="Wright K.M."/>
            <person name="Jenkins J."/>
            <person name="Shu S."/>
            <person name="Yuan Y."/>
            <person name="Wessler S.R."/>
            <person name="Schmutz J."/>
            <person name="Willis J.H."/>
            <person name="Rokhsar D.S."/>
        </authorList>
    </citation>
    <scope>NUCLEOTIDE SEQUENCE [LARGE SCALE GENOMIC DNA]</scope>
    <source>
        <strain evidence="3">cv. DUN x IM62</strain>
    </source>
</reference>
<keyword evidence="3" id="KW-1185">Reference proteome</keyword>
<accession>A0A022Q3T0</accession>
<evidence type="ECO:0000313" key="3">
    <source>
        <dbReference type="Proteomes" id="UP000030748"/>
    </source>
</evidence>
<evidence type="ECO:0000256" key="1">
    <source>
        <dbReference type="SAM" id="MobiDB-lite"/>
    </source>
</evidence>
<feature type="non-terminal residue" evidence="2">
    <location>
        <position position="1"/>
    </location>
</feature>
<dbReference type="Proteomes" id="UP000030748">
    <property type="component" value="Unassembled WGS sequence"/>
</dbReference>
<dbReference type="AlphaFoldDB" id="A0A022Q3T0"/>
<evidence type="ECO:0000313" key="2">
    <source>
        <dbReference type="EMBL" id="EYU21868.1"/>
    </source>
</evidence>
<protein>
    <submittedName>
        <fullName evidence="2">Uncharacterized protein</fullName>
    </submittedName>
</protein>
<name>A0A022Q3T0_ERYGU</name>
<proteinExistence type="predicted"/>
<feature type="compositionally biased region" description="Basic and acidic residues" evidence="1">
    <location>
        <begin position="1"/>
        <end position="16"/>
    </location>
</feature>
<organism evidence="2 3">
    <name type="scientific">Erythranthe guttata</name>
    <name type="common">Yellow monkey flower</name>
    <name type="synonym">Mimulus guttatus</name>
    <dbReference type="NCBI Taxonomy" id="4155"/>
    <lineage>
        <taxon>Eukaryota</taxon>
        <taxon>Viridiplantae</taxon>
        <taxon>Streptophyta</taxon>
        <taxon>Embryophyta</taxon>
        <taxon>Tracheophyta</taxon>
        <taxon>Spermatophyta</taxon>
        <taxon>Magnoliopsida</taxon>
        <taxon>eudicotyledons</taxon>
        <taxon>Gunneridae</taxon>
        <taxon>Pentapetalae</taxon>
        <taxon>asterids</taxon>
        <taxon>lamiids</taxon>
        <taxon>Lamiales</taxon>
        <taxon>Phrymaceae</taxon>
        <taxon>Erythranthe</taxon>
    </lineage>
</organism>